<accession>A0A1A9I6T4</accession>
<feature type="domain" description="YCII-related" evidence="2">
    <location>
        <begin position="38"/>
        <end position="111"/>
    </location>
</feature>
<dbReference type="InterPro" id="IPR005545">
    <property type="entry name" value="YCII"/>
</dbReference>
<dbReference type="AlphaFoldDB" id="A0A1A9I6T4"/>
<dbReference type="OrthoDB" id="7782105at2"/>
<proteinExistence type="inferred from homology"/>
<dbReference type="InterPro" id="IPR011008">
    <property type="entry name" value="Dimeric_a/b-barrel"/>
</dbReference>
<name>A0A1A9I6T4_9BACT</name>
<dbReference type="EMBL" id="CP015772">
    <property type="protein sequence ID" value="ANH82759.1"/>
    <property type="molecule type" value="Genomic_DNA"/>
</dbReference>
<dbReference type="Gene3D" id="3.30.70.1060">
    <property type="entry name" value="Dimeric alpha+beta barrel"/>
    <property type="match status" value="1"/>
</dbReference>
<protein>
    <submittedName>
        <fullName evidence="3">Transcription initiation protein</fullName>
    </submittedName>
</protein>
<evidence type="ECO:0000256" key="1">
    <source>
        <dbReference type="ARBA" id="ARBA00007689"/>
    </source>
</evidence>
<dbReference type="Proteomes" id="UP000077667">
    <property type="component" value="Chromosome"/>
</dbReference>
<reference evidence="3 4" key="1">
    <citation type="submission" date="2016-05" db="EMBL/GenBank/DDBJ databases">
        <title>Niabella ginsenosidivorans BS26 whole genome sequencing.</title>
        <authorList>
            <person name="Im W.T."/>
            <person name="Siddiqi M.Z."/>
        </authorList>
    </citation>
    <scope>NUCLEOTIDE SEQUENCE [LARGE SCALE GENOMIC DNA]</scope>
    <source>
        <strain evidence="3 4">BS26</strain>
    </source>
</reference>
<evidence type="ECO:0000259" key="2">
    <source>
        <dbReference type="Pfam" id="PF03795"/>
    </source>
</evidence>
<dbReference type="STRING" id="1176587.A8C56_18830"/>
<dbReference type="Pfam" id="PF03795">
    <property type="entry name" value="YCII"/>
    <property type="match status" value="1"/>
</dbReference>
<gene>
    <name evidence="3" type="ORF">A8C56_18830</name>
</gene>
<organism evidence="3 4">
    <name type="scientific">Niabella ginsenosidivorans</name>
    <dbReference type="NCBI Taxonomy" id="1176587"/>
    <lineage>
        <taxon>Bacteria</taxon>
        <taxon>Pseudomonadati</taxon>
        <taxon>Bacteroidota</taxon>
        <taxon>Chitinophagia</taxon>
        <taxon>Chitinophagales</taxon>
        <taxon>Chitinophagaceae</taxon>
        <taxon>Niabella</taxon>
    </lineage>
</organism>
<evidence type="ECO:0000313" key="3">
    <source>
        <dbReference type="EMBL" id="ANH82759.1"/>
    </source>
</evidence>
<comment type="similarity">
    <text evidence="1">Belongs to the YciI family.</text>
</comment>
<dbReference type="PANTHER" id="PTHR35174">
    <property type="entry name" value="BLL7171 PROTEIN-RELATED"/>
    <property type="match status" value="1"/>
</dbReference>
<evidence type="ECO:0000313" key="4">
    <source>
        <dbReference type="Proteomes" id="UP000077667"/>
    </source>
</evidence>
<dbReference type="PANTHER" id="PTHR35174:SF1">
    <property type="entry name" value="BLL0086 PROTEIN"/>
    <property type="match status" value="1"/>
</dbReference>
<sequence length="113" mass="12658">MKEFLFIYRRDVNNIPKGSPEEMQNETKRWMDWIGGIAAQNKLVNRGNRLELDGRVLKSDSLITDGPYAETKESVGGYTLVKADTIEEACEMAKGCPIFSIGGTVEVREISVM</sequence>
<dbReference type="RefSeq" id="WP_067759506.1">
    <property type="nucleotide sequence ID" value="NZ_CP015772.1"/>
</dbReference>
<keyword evidence="4" id="KW-1185">Reference proteome</keyword>
<dbReference type="KEGG" id="nia:A8C56_18830"/>
<dbReference type="SUPFAM" id="SSF54909">
    <property type="entry name" value="Dimeric alpha+beta barrel"/>
    <property type="match status" value="1"/>
</dbReference>